<evidence type="ECO:0000256" key="5">
    <source>
        <dbReference type="ARBA" id="ARBA00022664"/>
    </source>
</evidence>
<evidence type="ECO:0000256" key="12">
    <source>
        <dbReference type="SAM" id="MobiDB-lite"/>
    </source>
</evidence>
<dbReference type="PROSITE" id="PS50102">
    <property type="entry name" value="RRM"/>
    <property type="match status" value="1"/>
</dbReference>
<dbReference type="InterPro" id="IPR027157">
    <property type="entry name" value="NCBP2"/>
</dbReference>
<dbReference type="OrthoDB" id="201398at2759"/>
<dbReference type="STRING" id="133385.A0A2T9YGB5"/>
<feature type="region of interest" description="Disordered" evidence="12">
    <location>
        <begin position="123"/>
        <end position="148"/>
    </location>
</feature>
<comment type="subcellular location">
    <subcellularLocation>
        <location evidence="1 11">Nucleus</location>
    </subcellularLocation>
</comment>
<dbReference type="GO" id="GO:0045292">
    <property type="term" value="P:mRNA cis splicing, via spliceosome"/>
    <property type="evidence" value="ECO:0007669"/>
    <property type="project" value="InterPro"/>
</dbReference>
<gene>
    <name evidence="14" type="ORF">BB561_004421</name>
</gene>
<dbReference type="InterPro" id="IPR035979">
    <property type="entry name" value="RBD_domain_sf"/>
</dbReference>
<dbReference type="Proteomes" id="UP000245383">
    <property type="component" value="Unassembled WGS sequence"/>
</dbReference>
<evidence type="ECO:0000256" key="4">
    <source>
        <dbReference type="ARBA" id="ARBA00022448"/>
    </source>
</evidence>
<reference evidence="14 15" key="1">
    <citation type="journal article" date="2018" name="MBio">
        <title>Comparative Genomics Reveals the Core Gene Toolbox for the Fungus-Insect Symbiosis.</title>
        <authorList>
            <person name="Wang Y."/>
            <person name="Stata M."/>
            <person name="Wang W."/>
            <person name="Stajich J.E."/>
            <person name="White M.M."/>
            <person name="Moncalvo J.M."/>
        </authorList>
    </citation>
    <scope>NUCLEOTIDE SEQUENCE [LARGE SCALE GENOMIC DNA]</scope>
    <source>
        <strain evidence="14 15">SWE-8-4</strain>
    </source>
</reference>
<dbReference type="InterPro" id="IPR000504">
    <property type="entry name" value="RRM_dom"/>
</dbReference>
<evidence type="ECO:0000256" key="2">
    <source>
        <dbReference type="ARBA" id="ARBA00010725"/>
    </source>
</evidence>
<keyword evidence="8 11" id="KW-0508">mRNA splicing</keyword>
<evidence type="ECO:0000259" key="13">
    <source>
        <dbReference type="PROSITE" id="PS50102"/>
    </source>
</evidence>
<dbReference type="GO" id="GO:0005634">
    <property type="term" value="C:nucleus"/>
    <property type="evidence" value="ECO:0007669"/>
    <property type="project" value="UniProtKB-SubCell"/>
</dbReference>
<feature type="compositionally biased region" description="Basic and acidic residues" evidence="12">
    <location>
        <begin position="201"/>
        <end position="210"/>
    </location>
</feature>
<keyword evidence="5 11" id="KW-0507">mRNA processing</keyword>
<feature type="region of interest" description="Disordered" evidence="12">
    <location>
        <begin position="171"/>
        <end position="245"/>
    </location>
</feature>
<sequence length="245" mass="28094">MSAVILKKHETIITRLDIPSTYKDNQFKGTDEEWKQCITSSNTLYVGNLSFYTTEEQIYEIFSKCGEIKRIIMGLDRLKKTPCGFCFVEYYTAEFAYNCVKYINGTKLDDRMIRTDLDPGFKEGRQFGRGKSGGQVRDEHREEYDKDRGGWGHIKARYEKDRELGMNKYEPIQHIPTGASSNINSRLGAKKRGYDSSDDENTAKRQKGDLQELSEPISNDNEDSPVNPTSTAEPNEEATMDFNDE</sequence>
<dbReference type="SUPFAM" id="SSF54928">
    <property type="entry name" value="RNA-binding domain, RBD"/>
    <property type="match status" value="1"/>
</dbReference>
<dbReference type="GO" id="GO:0006401">
    <property type="term" value="P:RNA catabolic process"/>
    <property type="evidence" value="ECO:0007669"/>
    <property type="project" value="UniProtKB-ARBA"/>
</dbReference>
<comment type="similarity">
    <text evidence="2 11">Belongs to the RRM NCBP2 family.</text>
</comment>
<feature type="compositionally biased region" description="Polar residues" evidence="12">
    <location>
        <begin position="216"/>
        <end position="233"/>
    </location>
</feature>
<dbReference type="GO" id="GO:0000339">
    <property type="term" value="F:RNA cap binding"/>
    <property type="evidence" value="ECO:0007669"/>
    <property type="project" value="InterPro"/>
</dbReference>
<keyword evidence="15" id="KW-1185">Reference proteome</keyword>
<evidence type="ECO:0000256" key="9">
    <source>
        <dbReference type="ARBA" id="ARBA00023242"/>
    </source>
</evidence>
<protein>
    <recommendedName>
        <fullName evidence="3 11">Nuclear cap-binding protein subunit 2</fullName>
    </recommendedName>
    <alternativeName>
        <fullName evidence="11">20 kDa nuclear cap-binding protein</fullName>
    </alternativeName>
</protein>
<evidence type="ECO:0000256" key="10">
    <source>
        <dbReference type="PROSITE-ProRule" id="PRU00176"/>
    </source>
</evidence>
<evidence type="ECO:0000256" key="8">
    <source>
        <dbReference type="ARBA" id="ARBA00023187"/>
    </source>
</evidence>
<dbReference type="PANTHER" id="PTHR18847:SF0">
    <property type="entry name" value="NUCLEAR CAP-BINDING PROTEIN SUBUNIT 2"/>
    <property type="match status" value="1"/>
</dbReference>
<dbReference type="PANTHER" id="PTHR18847">
    <property type="entry name" value="20 KD NUCLEAR CAP BINDING PROTEIN"/>
    <property type="match status" value="1"/>
</dbReference>
<feature type="compositionally biased region" description="Basic and acidic residues" evidence="12">
    <location>
        <begin position="136"/>
        <end position="148"/>
    </location>
</feature>
<name>A0A2T9YGB5_9FUNG</name>
<keyword evidence="6" id="KW-0509">mRNA transport</keyword>
<evidence type="ECO:0000256" key="6">
    <source>
        <dbReference type="ARBA" id="ARBA00022816"/>
    </source>
</evidence>
<comment type="caution">
    <text evidence="14">The sequence shown here is derived from an EMBL/GenBank/DDBJ whole genome shotgun (WGS) entry which is preliminary data.</text>
</comment>
<feature type="domain" description="RRM" evidence="13">
    <location>
        <begin position="42"/>
        <end position="120"/>
    </location>
</feature>
<dbReference type="EMBL" id="MBFR01000204">
    <property type="protein sequence ID" value="PVU91381.1"/>
    <property type="molecule type" value="Genomic_DNA"/>
</dbReference>
<evidence type="ECO:0000256" key="11">
    <source>
        <dbReference type="RuleBase" id="RU364036"/>
    </source>
</evidence>
<dbReference type="Pfam" id="PF00076">
    <property type="entry name" value="RRM_1"/>
    <property type="match status" value="1"/>
</dbReference>
<evidence type="ECO:0000313" key="15">
    <source>
        <dbReference type="Proteomes" id="UP000245383"/>
    </source>
</evidence>
<keyword evidence="4" id="KW-0813">Transport</keyword>
<dbReference type="FunFam" id="3.30.70.330:FF:000538">
    <property type="entry name" value="Nuclear cap-binding protein subunit 2"/>
    <property type="match status" value="1"/>
</dbReference>
<evidence type="ECO:0000313" key="14">
    <source>
        <dbReference type="EMBL" id="PVU91381.1"/>
    </source>
</evidence>
<evidence type="ECO:0000256" key="3">
    <source>
        <dbReference type="ARBA" id="ARBA00019878"/>
    </source>
</evidence>
<keyword evidence="7 10" id="KW-0694">RNA-binding</keyword>
<dbReference type="InterPro" id="IPR034148">
    <property type="entry name" value="NCBP2_RRM"/>
</dbReference>
<evidence type="ECO:0000256" key="1">
    <source>
        <dbReference type="ARBA" id="ARBA00004123"/>
    </source>
</evidence>
<evidence type="ECO:0000256" key="7">
    <source>
        <dbReference type="ARBA" id="ARBA00022884"/>
    </source>
</evidence>
<organism evidence="14 15">
    <name type="scientific">Smittium simulii</name>
    <dbReference type="NCBI Taxonomy" id="133385"/>
    <lineage>
        <taxon>Eukaryota</taxon>
        <taxon>Fungi</taxon>
        <taxon>Fungi incertae sedis</taxon>
        <taxon>Zoopagomycota</taxon>
        <taxon>Kickxellomycotina</taxon>
        <taxon>Harpellomycetes</taxon>
        <taxon>Harpellales</taxon>
        <taxon>Legeriomycetaceae</taxon>
        <taxon>Smittium</taxon>
    </lineage>
</organism>
<dbReference type="GO" id="GO:0005846">
    <property type="term" value="C:nuclear cap binding complex"/>
    <property type="evidence" value="ECO:0007669"/>
    <property type="project" value="InterPro"/>
</dbReference>
<dbReference type="Gene3D" id="3.30.70.330">
    <property type="match status" value="1"/>
</dbReference>
<feature type="compositionally biased region" description="Acidic residues" evidence="12">
    <location>
        <begin position="234"/>
        <end position="245"/>
    </location>
</feature>
<dbReference type="CDD" id="cd12240">
    <property type="entry name" value="RRM_NCBP2"/>
    <property type="match status" value="1"/>
</dbReference>
<accession>A0A2T9YGB5</accession>
<keyword evidence="9 11" id="KW-0539">Nucleus</keyword>
<dbReference type="GO" id="GO:0051028">
    <property type="term" value="P:mRNA transport"/>
    <property type="evidence" value="ECO:0007669"/>
    <property type="project" value="UniProtKB-KW"/>
</dbReference>
<dbReference type="AlphaFoldDB" id="A0A2T9YGB5"/>
<dbReference type="SMART" id="SM00360">
    <property type="entry name" value="RRM"/>
    <property type="match status" value="1"/>
</dbReference>
<dbReference type="InterPro" id="IPR012677">
    <property type="entry name" value="Nucleotide-bd_a/b_plait_sf"/>
</dbReference>
<proteinExistence type="inferred from homology"/>